<evidence type="ECO:0000313" key="3">
    <source>
        <dbReference type="Proteomes" id="UP001064782"/>
    </source>
</evidence>
<dbReference type="AlphaFoldDB" id="A0A9P3Q4I4"/>
<dbReference type="GO" id="GO:0016772">
    <property type="term" value="F:transferase activity, transferring phosphorus-containing groups"/>
    <property type="evidence" value="ECO:0007669"/>
    <property type="project" value="InterPro"/>
</dbReference>
<dbReference type="PANTHER" id="PTHR43615">
    <property type="entry name" value="PHOSPHOENOLPYRUVATE SYNTHASE-RELATED"/>
    <property type="match status" value="1"/>
</dbReference>
<dbReference type="InterPro" id="IPR051549">
    <property type="entry name" value="PEP_Utilizing_Enz"/>
</dbReference>
<gene>
    <name evidence="2" type="ORF">Mkiyose1413_05710</name>
</gene>
<sequence length="560" mass="61447">MRHAGFWAGGDQLTVERTEPVAWPDPLHEQSGPDTFWSTVNLAEAIPGVPTPMSWSIFSIGNEVSVPYAYYRLGVLPRRLTGRADSVDERFAAIFYGRAAMNVTHLRQIADLTPGTSGDAMEEQLLGSVRDGVPSENSWRRLPFVLARFPVEAARLPMRLQRLHRDQHRWWTAKTQPTHARPGRLLLAEAVEKFDAAMRIHIIAVAVTQALFEQLARLARAAGDPGLVAQLAGGYGGYEEAEMVAAFWKVSRGSLSVDAFVARYGFHGPEEGEVSSTSWREDPSLVTSIAERYAHHGVEDRATEQDDRRERRIAAERTLLANLPTHQRVKARGVLRLAQRYLPLREVGKAAFLMALDVARFAARRHGAELVAKGVLAQADDVFAFTVPEVLRGLDDGRDEVRDVAARRLAQRAEYQTLTFPDRWVGMPQPRTRREKRADLRAGDTIAGVSITHGVVEGAARVATSLEVAEDLEPGEILVCEVTDPSWCALFPLVAGMVVDIGGPLSHAAIVAREMGIPCVVNTGEAVSRLSTGMWIRLDATNGVVTVLDARTEPATGESA</sequence>
<proteinExistence type="predicted"/>
<dbReference type="SUPFAM" id="SSF52009">
    <property type="entry name" value="Phosphohistidine domain"/>
    <property type="match status" value="1"/>
</dbReference>
<comment type="caution">
    <text evidence="2">The sequence shown here is derived from an EMBL/GenBank/DDBJ whole genome shotgun (WGS) entry which is preliminary data.</text>
</comment>
<dbReference type="PANTHER" id="PTHR43615:SF1">
    <property type="entry name" value="PPDK_N DOMAIN-CONTAINING PROTEIN"/>
    <property type="match status" value="1"/>
</dbReference>
<keyword evidence="3" id="KW-1185">Reference proteome</keyword>
<dbReference type="Pfam" id="PF00391">
    <property type="entry name" value="PEP-utilizers"/>
    <property type="match status" value="1"/>
</dbReference>
<name>A0A9P3Q4I4_9MYCO</name>
<dbReference type="Proteomes" id="UP001064782">
    <property type="component" value="Unassembled WGS sequence"/>
</dbReference>
<protein>
    <recommendedName>
        <fullName evidence="1">PEP-utilising enzyme mobile domain-containing protein</fullName>
    </recommendedName>
</protein>
<dbReference type="RefSeq" id="WP_238304857.1">
    <property type="nucleotide sequence ID" value="NZ_BRXE01000001.1"/>
</dbReference>
<evidence type="ECO:0000259" key="1">
    <source>
        <dbReference type="Pfam" id="PF00391"/>
    </source>
</evidence>
<dbReference type="InterPro" id="IPR036637">
    <property type="entry name" value="Phosphohistidine_dom_sf"/>
</dbReference>
<reference evidence="2" key="1">
    <citation type="submission" date="2022-08" db="EMBL/GenBank/DDBJ databases">
        <title>Mycobacterium kiyosense sp. nov., scotochromogenic slow-glowing species isolated from respiratory specimens.</title>
        <authorList>
            <person name="Fukano H."/>
            <person name="Kazumi Y."/>
            <person name="Sakagami N."/>
            <person name="Ato M."/>
            <person name="Mitarai S."/>
            <person name="Hoshino Y."/>
        </authorList>
    </citation>
    <scope>NUCLEOTIDE SEQUENCE</scope>
    <source>
        <strain evidence="2">1413</strain>
    </source>
</reference>
<accession>A0A9P3Q4I4</accession>
<evidence type="ECO:0000313" key="2">
    <source>
        <dbReference type="EMBL" id="GLD28688.1"/>
    </source>
</evidence>
<feature type="domain" description="PEP-utilising enzyme mobile" evidence="1">
    <location>
        <begin position="473"/>
        <end position="543"/>
    </location>
</feature>
<dbReference type="InterPro" id="IPR008279">
    <property type="entry name" value="PEP-util_enz_mobile_dom"/>
</dbReference>
<dbReference type="EMBL" id="BRZI01000002">
    <property type="protein sequence ID" value="GLD28688.1"/>
    <property type="molecule type" value="Genomic_DNA"/>
</dbReference>
<dbReference type="GeneID" id="83627218"/>
<dbReference type="Gene3D" id="3.50.30.10">
    <property type="entry name" value="Phosphohistidine domain"/>
    <property type="match status" value="1"/>
</dbReference>
<organism evidence="2 3">
    <name type="scientific">Mycobacterium kiyosense</name>
    <dbReference type="NCBI Taxonomy" id="2871094"/>
    <lineage>
        <taxon>Bacteria</taxon>
        <taxon>Bacillati</taxon>
        <taxon>Actinomycetota</taxon>
        <taxon>Actinomycetes</taxon>
        <taxon>Mycobacteriales</taxon>
        <taxon>Mycobacteriaceae</taxon>
        <taxon>Mycobacterium</taxon>
    </lineage>
</organism>